<dbReference type="Proteomes" id="UP000711996">
    <property type="component" value="Unassembled WGS sequence"/>
</dbReference>
<feature type="domain" description="Heterokaryon incompatibility" evidence="2">
    <location>
        <begin position="89"/>
        <end position="244"/>
    </location>
</feature>
<feature type="region of interest" description="Disordered" evidence="1">
    <location>
        <begin position="193"/>
        <end position="217"/>
    </location>
</feature>
<dbReference type="InterPro" id="IPR010730">
    <property type="entry name" value="HET"/>
</dbReference>
<evidence type="ECO:0000259" key="2">
    <source>
        <dbReference type="Pfam" id="PF06985"/>
    </source>
</evidence>
<dbReference type="PANTHER" id="PTHR24148:SF64">
    <property type="entry name" value="HETEROKARYON INCOMPATIBILITY DOMAIN-CONTAINING PROTEIN"/>
    <property type="match status" value="1"/>
</dbReference>
<feature type="compositionally biased region" description="Basic and acidic residues" evidence="1">
    <location>
        <begin position="194"/>
        <end position="205"/>
    </location>
</feature>
<gene>
    <name evidence="3" type="ORF">CGCSCA2_v009837</name>
</gene>
<dbReference type="PANTHER" id="PTHR24148">
    <property type="entry name" value="ANKYRIN REPEAT DOMAIN-CONTAINING PROTEIN 39 HOMOLOG-RELATED"/>
    <property type="match status" value="1"/>
</dbReference>
<name>A0A9P5K295_COLSI</name>
<evidence type="ECO:0000256" key="1">
    <source>
        <dbReference type="SAM" id="MobiDB-lite"/>
    </source>
</evidence>
<reference evidence="3" key="1">
    <citation type="submission" date="2019-06" db="EMBL/GenBank/DDBJ databases">
        <authorList>
            <person name="Gan P."/>
            <person name="Shirasu K."/>
        </authorList>
    </citation>
    <scope>NUCLEOTIDE SEQUENCE [LARGE SCALE GENOMIC DNA]</scope>
    <source>
        <strain evidence="3">CAD2</strain>
    </source>
</reference>
<dbReference type="InterPro" id="IPR052895">
    <property type="entry name" value="HetReg/Transcr_Mod"/>
</dbReference>
<dbReference type="EMBL" id="QPMT01000035">
    <property type="protein sequence ID" value="KAF4853714.1"/>
    <property type="molecule type" value="Genomic_DNA"/>
</dbReference>
<comment type="caution">
    <text evidence="3">The sequence shown here is derived from an EMBL/GenBank/DDBJ whole genome shotgun (WGS) entry which is preliminary data.</text>
</comment>
<dbReference type="AlphaFoldDB" id="A0A9P5K295"/>
<organism evidence="3 4">
    <name type="scientific">Colletotrichum siamense</name>
    <name type="common">Anthracnose fungus</name>
    <dbReference type="NCBI Taxonomy" id="690259"/>
    <lineage>
        <taxon>Eukaryota</taxon>
        <taxon>Fungi</taxon>
        <taxon>Dikarya</taxon>
        <taxon>Ascomycota</taxon>
        <taxon>Pezizomycotina</taxon>
        <taxon>Sordariomycetes</taxon>
        <taxon>Hypocreomycetidae</taxon>
        <taxon>Glomerellales</taxon>
        <taxon>Glomerellaceae</taxon>
        <taxon>Colletotrichum</taxon>
        <taxon>Colletotrichum gloeosporioides species complex</taxon>
    </lineage>
</organism>
<dbReference type="OrthoDB" id="5571888at2759"/>
<accession>A0A9P5K295</accession>
<sequence length="657" mass="75772">MAQGYHYDSINKIRWYSYGDRCWYSSDNERWYRYSTTGMPHREVPDYPYRDLSVAKTEIRIIVLTPDENPYHPIQCHLEQVSLGAATEYVALSYCWGGEMREIVVSGKRLWVTENLARALQELRRRKIYRVWVDRICINQHNREELAHQVEHMGDIYRYASITLAWLGYFQDSDTALFRRAYSLIQALMAGPKTKNDAPKDKRQEPATGPKAKTSSPLESQSHWLALSSMFQQDYWSRVWIIQEVAMSMRVEFFWNGQSISMSDLQRAVAGCKALPPLSIKANSLISLTVFEHVERLIRFRKFRESPIPLIEALVLSRTAKASNPRDKLYALKHLANDGPDSVPFPNYKASVNNLNRTIARRLLEHHKNVDYVMLPCHSRETWVPEWHDPATWGDERINNYLTGHSKFVAERTARNAGSSKLVDKWRATRKSKAHWDTNNDGRHLIVRYKRLGRVEQCSASDNEASKAEIGDLGDVSKYGPRKNERLISLCWLLYDLIPNNNYPKPRTVNVGSIHCLLTESVRNSVRKSVPGFYKWLFCKRNLKFKIDGIPLANWLCASTNKSRVDTKKKVMRCYSNVQMGMRLFTTDRNHLGWATSSCQPGDELFLIQGCSVPVILRKQKKGDMYQLIGDSIVHGLMNGQGVTDGPFSDWPLLTLV</sequence>
<dbReference type="Pfam" id="PF26639">
    <property type="entry name" value="Het-6_barrel"/>
    <property type="match status" value="1"/>
</dbReference>
<evidence type="ECO:0000313" key="4">
    <source>
        <dbReference type="Proteomes" id="UP000711996"/>
    </source>
</evidence>
<protein>
    <submittedName>
        <fullName evidence="3">Heterokaryon incompatibility protein 6, OR allele</fullName>
    </submittedName>
</protein>
<keyword evidence="4" id="KW-1185">Reference proteome</keyword>
<dbReference type="Pfam" id="PF06985">
    <property type="entry name" value="HET"/>
    <property type="match status" value="1"/>
</dbReference>
<evidence type="ECO:0000313" key="3">
    <source>
        <dbReference type="EMBL" id="KAF4853714.1"/>
    </source>
</evidence>
<proteinExistence type="predicted"/>